<gene>
    <name evidence="1" type="ordered locus">Slin_6702</name>
</gene>
<evidence type="ECO:0008006" key="3">
    <source>
        <dbReference type="Google" id="ProtNLM"/>
    </source>
</evidence>
<geneLocation type="plasmid" evidence="1 2">
    <name>pSLIN01</name>
</geneLocation>
<name>D2QV26_SPILD</name>
<dbReference type="AlphaFoldDB" id="D2QV26"/>
<keyword evidence="1" id="KW-0614">Plasmid</keyword>
<sequence length="104" mass="12124">MTPVENNRIQAKYLQIKAGKKLPFAQFLKQLVLSEKQTKGQKPDELLLTIIINLQERGRQLQAITDLIEERKESDQSIVKTKISEELLRIQTTIEQITTWLYES</sequence>
<evidence type="ECO:0000313" key="2">
    <source>
        <dbReference type="Proteomes" id="UP000002028"/>
    </source>
</evidence>
<accession>D2QV26</accession>
<proteinExistence type="predicted"/>
<organism evidence="1 2">
    <name type="scientific">Spirosoma linguale (strain ATCC 33905 / DSM 74 / LMG 10896 / Claus 1)</name>
    <dbReference type="NCBI Taxonomy" id="504472"/>
    <lineage>
        <taxon>Bacteria</taxon>
        <taxon>Pseudomonadati</taxon>
        <taxon>Bacteroidota</taxon>
        <taxon>Cytophagia</taxon>
        <taxon>Cytophagales</taxon>
        <taxon>Cytophagaceae</taxon>
        <taxon>Spirosoma</taxon>
    </lineage>
</organism>
<keyword evidence="2" id="KW-1185">Reference proteome</keyword>
<dbReference type="HOGENOM" id="CLU_2248417_0_0_10"/>
<dbReference type="Proteomes" id="UP000002028">
    <property type="component" value="Plasmid pSLIN01"/>
</dbReference>
<dbReference type="EMBL" id="CP001770">
    <property type="protein sequence ID" value="ADB42658.1"/>
    <property type="molecule type" value="Genomic_DNA"/>
</dbReference>
<evidence type="ECO:0000313" key="1">
    <source>
        <dbReference type="EMBL" id="ADB42658.1"/>
    </source>
</evidence>
<dbReference type="KEGG" id="sli:Slin_6702"/>
<reference evidence="1 2" key="1">
    <citation type="journal article" date="2010" name="Stand. Genomic Sci.">
        <title>Complete genome sequence of Spirosoma linguale type strain (1).</title>
        <authorList>
            <person name="Lail K."/>
            <person name="Sikorski J."/>
            <person name="Saunders E."/>
            <person name="Lapidus A."/>
            <person name="Glavina Del Rio T."/>
            <person name="Copeland A."/>
            <person name="Tice H."/>
            <person name="Cheng J.-F."/>
            <person name="Lucas S."/>
            <person name="Nolan M."/>
            <person name="Bruce D."/>
            <person name="Goodwin L."/>
            <person name="Pitluck S."/>
            <person name="Ivanova N."/>
            <person name="Mavromatis K."/>
            <person name="Ovchinnikova G."/>
            <person name="Pati A."/>
            <person name="Chen A."/>
            <person name="Palaniappan K."/>
            <person name="Land M."/>
            <person name="Hauser L."/>
            <person name="Chang Y.-J."/>
            <person name="Jeffries C.D."/>
            <person name="Chain P."/>
            <person name="Brettin T."/>
            <person name="Detter J.C."/>
            <person name="Schuetze A."/>
            <person name="Rohde M."/>
            <person name="Tindall B.J."/>
            <person name="Goeker M."/>
            <person name="Bristow J."/>
            <person name="Eisen J.A."/>
            <person name="Markowitz V."/>
            <person name="Hugenholtz P."/>
            <person name="Kyrpides N.C."/>
            <person name="Klenk H.-P."/>
            <person name="Chen F."/>
        </authorList>
    </citation>
    <scope>NUCLEOTIDE SEQUENCE [LARGE SCALE GENOMIC DNA]</scope>
    <source>
        <strain evidence="2">ATCC 33905 / DSM 74 / LMG 10896 / Claus 1</strain>
    </source>
</reference>
<protein>
    <recommendedName>
        <fullName evidence="3">Mobilization protein</fullName>
    </recommendedName>
</protein>